<dbReference type="InterPro" id="IPR025736">
    <property type="entry name" value="PucR_C-HTH_dom"/>
</dbReference>
<dbReference type="Proteomes" id="UP000664218">
    <property type="component" value="Unassembled WGS sequence"/>
</dbReference>
<dbReference type="InterPro" id="IPR042070">
    <property type="entry name" value="PucR_C-HTH_sf"/>
</dbReference>
<sequence length="538" mass="61540">MFVTMKNILQLEGFRNAKLVAGEKGADHIVNSAMIMEVPDIYPYVGRSNLLITTLFPIYDDEKALMELIPKLHALGVAGICIKPFRYISGIPKEMIRQGNELQFPVIELPPEANLSGLVNEILEISLKKHINVLNFRNNVHDSLMKLFLEGKEIPELLDNLAEICHSPTILLDGSSRILMKSRELTRTLFTATGSIENGTLKFAFKDKVYEAEDMILHPIRAGMRLFGYLVILKGEEARENLLVAAEEASLLIASVYYKNYAVMEKERSFQDSFIRDILQGKVTSPMETINKAKYFGWNMEFPQVIMVIRIFAHDEKVKKELYEEIIDSGYIDEIMESELKLAESKFKLVYLDDSMVLFINSIFMEKKGKGLKDLGEKLIRRISTSVHTGIGISEAVLSIEDLPGAYRQAKIAAEIGYILHSDSFVSFYQDYEMFSLIREIRDQDLLKAFTEKKLGALLEYDRVNEVGLMETLRVLIEENFNAKKASEKLYIHYNTMRHRIEKMKELGLDLENGFSTGEIVFAYHILIWQQALKNIAE</sequence>
<feature type="domain" description="PucR C-terminal helix-turn-helix" evidence="3">
    <location>
        <begin position="469"/>
        <end position="514"/>
    </location>
</feature>
<keyword evidence="6" id="KW-1185">Reference proteome</keyword>
<dbReference type="Pfam" id="PF07905">
    <property type="entry name" value="PucR"/>
    <property type="match status" value="1"/>
</dbReference>
<dbReference type="Gene3D" id="1.10.10.2840">
    <property type="entry name" value="PucR C-terminal helix-turn-helix domain"/>
    <property type="match status" value="1"/>
</dbReference>
<dbReference type="InterPro" id="IPR041522">
    <property type="entry name" value="CdaR_GGDEF"/>
</dbReference>
<evidence type="ECO:0000313" key="5">
    <source>
        <dbReference type="EMBL" id="MBO1264027.1"/>
    </source>
</evidence>
<dbReference type="InterPro" id="IPR012914">
    <property type="entry name" value="PucR_dom"/>
</dbReference>
<dbReference type="RefSeq" id="WP_207598550.1">
    <property type="nucleotide sequence ID" value="NZ_JAFNJU010000002.1"/>
</dbReference>
<dbReference type="Pfam" id="PF17853">
    <property type="entry name" value="GGDEF_2"/>
    <property type="match status" value="1"/>
</dbReference>
<accession>A0A939KF27</accession>
<evidence type="ECO:0000259" key="4">
    <source>
        <dbReference type="Pfam" id="PF17853"/>
    </source>
</evidence>
<dbReference type="PANTHER" id="PTHR33744:SF1">
    <property type="entry name" value="DNA-BINDING TRANSCRIPTIONAL ACTIVATOR ADER"/>
    <property type="match status" value="1"/>
</dbReference>
<organism evidence="5 6">
    <name type="scientific">Proteiniclasticum aestuarii</name>
    <dbReference type="NCBI Taxonomy" id="2817862"/>
    <lineage>
        <taxon>Bacteria</taxon>
        <taxon>Bacillati</taxon>
        <taxon>Bacillota</taxon>
        <taxon>Clostridia</taxon>
        <taxon>Eubacteriales</taxon>
        <taxon>Clostridiaceae</taxon>
        <taxon>Proteiniclasticum</taxon>
    </lineage>
</organism>
<gene>
    <name evidence="5" type="ORF">J3A84_03085</name>
</gene>
<dbReference type="AlphaFoldDB" id="A0A939KF27"/>
<feature type="domain" description="CdaR GGDEF-like" evidence="4">
    <location>
        <begin position="285"/>
        <end position="416"/>
    </location>
</feature>
<dbReference type="InterPro" id="IPR051448">
    <property type="entry name" value="CdaR-like_regulators"/>
</dbReference>
<evidence type="ECO:0000256" key="1">
    <source>
        <dbReference type="ARBA" id="ARBA00006754"/>
    </source>
</evidence>
<dbReference type="PANTHER" id="PTHR33744">
    <property type="entry name" value="CARBOHYDRATE DIACID REGULATOR"/>
    <property type="match status" value="1"/>
</dbReference>
<comment type="similarity">
    <text evidence="1">Belongs to the CdaR family.</text>
</comment>
<reference evidence="5" key="1">
    <citation type="submission" date="2021-03" db="EMBL/GenBank/DDBJ databases">
        <title>Proteiniclasticum marinus sp. nov., isolated from tidal flat sediment.</title>
        <authorList>
            <person name="Namirimu T."/>
            <person name="Yang J.-A."/>
            <person name="Yang S.-H."/>
            <person name="Kim Y.-J."/>
            <person name="Kwon K.K."/>
        </authorList>
    </citation>
    <scope>NUCLEOTIDE SEQUENCE</scope>
    <source>
        <strain evidence="5">SCR006</strain>
    </source>
</reference>
<dbReference type="EMBL" id="JAFNJU010000002">
    <property type="protein sequence ID" value="MBO1264027.1"/>
    <property type="molecule type" value="Genomic_DNA"/>
</dbReference>
<evidence type="ECO:0000259" key="3">
    <source>
        <dbReference type="Pfam" id="PF13556"/>
    </source>
</evidence>
<comment type="caution">
    <text evidence="5">The sequence shown here is derived from an EMBL/GenBank/DDBJ whole genome shotgun (WGS) entry which is preliminary data.</text>
</comment>
<name>A0A939KF27_9CLOT</name>
<feature type="domain" description="Purine catabolism PurC-like" evidence="2">
    <location>
        <begin position="8"/>
        <end position="124"/>
    </location>
</feature>
<evidence type="ECO:0000259" key="2">
    <source>
        <dbReference type="Pfam" id="PF07905"/>
    </source>
</evidence>
<protein>
    <submittedName>
        <fullName evidence="5">PucR family transcriptional regulator ligand-binding domain-containing protein</fullName>
    </submittedName>
</protein>
<dbReference type="Pfam" id="PF13556">
    <property type="entry name" value="HTH_30"/>
    <property type="match status" value="1"/>
</dbReference>
<proteinExistence type="inferred from homology"/>
<evidence type="ECO:0000313" key="6">
    <source>
        <dbReference type="Proteomes" id="UP000664218"/>
    </source>
</evidence>